<keyword evidence="4" id="KW-0175">Coiled coil</keyword>
<dbReference type="SMART" id="SM00248">
    <property type="entry name" value="ANK"/>
    <property type="match status" value="4"/>
</dbReference>
<feature type="repeat" description="ANK" evidence="3">
    <location>
        <begin position="412"/>
        <end position="444"/>
    </location>
</feature>
<keyword evidence="2 3" id="KW-0040">ANK repeat</keyword>
<protein>
    <submittedName>
        <fullName evidence="6">Ankyrin repeat domain-containing protein</fullName>
    </submittedName>
</protein>
<keyword evidence="1" id="KW-0677">Repeat</keyword>
<dbReference type="SUPFAM" id="SSF48403">
    <property type="entry name" value="Ankyrin repeat"/>
    <property type="match status" value="1"/>
</dbReference>
<feature type="region of interest" description="Disordered" evidence="5">
    <location>
        <begin position="38"/>
        <end position="68"/>
    </location>
</feature>
<evidence type="ECO:0000313" key="6">
    <source>
        <dbReference type="EMBL" id="PNH08979.1"/>
    </source>
</evidence>
<dbReference type="Pfam" id="PF12796">
    <property type="entry name" value="Ank_2"/>
    <property type="match status" value="1"/>
</dbReference>
<dbReference type="EMBL" id="PGGS01000109">
    <property type="protein sequence ID" value="PNH08979.1"/>
    <property type="molecule type" value="Genomic_DNA"/>
</dbReference>
<dbReference type="OrthoDB" id="566830at2759"/>
<dbReference type="PANTHER" id="PTHR24171:SF10">
    <property type="entry name" value="ANKYRIN REPEAT DOMAIN-CONTAINING PROTEIN 29-LIKE"/>
    <property type="match status" value="1"/>
</dbReference>
<feature type="repeat" description="ANK" evidence="3">
    <location>
        <begin position="379"/>
        <end position="411"/>
    </location>
</feature>
<dbReference type="GO" id="GO:0004842">
    <property type="term" value="F:ubiquitin-protein transferase activity"/>
    <property type="evidence" value="ECO:0007669"/>
    <property type="project" value="TreeGrafter"/>
</dbReference>
<dbReference type="AlphaFoldDB" id="A0A2J8A8Y3"/>
<name>A0A2J8A8Y3_9CHLO</name>
<dbReference type="PROSITE" id="PS50297">
    <property type="entry name" value="ANK_REP_REGION"/>
    <property type="match status" value="3"/>
</dbReference>
<evidence type="ECO:0000313" key="7">
    <source>
        <dbReference type="Proteomes" id="UP000236333"/>
    </source>
</evidence>
<keyword evidence="7" id="KW-1185">Reference proteome</keyword>
<sequence length="486" mass="51499">MLLLFASRAAFQSGPGHWPAAAAGCLFLQRALMRQLAAPQPRGQQRVGPSSAAAGGGDTPAVQPGRPERLSGRAAELSELATAAVAVAVSNPTFLGPLRPSLPDPAGEVALLRAELAVLQAARVRELEARETAAQAAAANAHKQAAAAREELAAAMAQQEARRVAELEAQVAQGAQQLRAAQQAAADAQEQAQRTQRQAGRETEVAGVAVRLRELEVAMAQQQASARETAVLVQQLLGAAETARGQLATVNAKLAAGNAQLQGGTPLDPSKREPPTPPAEHKDLSARPPRTRDEWALLEAAQRGSLRDVERLLRDHTANPNVRDKDNWTALIRASKEGRKDVVGALCGRERTYMSRPIAETFDICYPTALNRSRSRLQYDWTALHAASMEGHTAVVEALLRAGADKDTKNHDGWTALQRASGEGHMAVVLALLRVGADKDAQNTFGWTALHEASKEGHAAVVEALLMAGADNEIKNDRRSGGAFGG</sequence>
<evidence type="ECO:0000256" key="3">
    <source>
        <dbReference type="PROSITE-ProRule" id="PRU00023"/>
    </source>
</evidence>
<evidence type="ECO:0000256" key="1">
    <source>
        <dbReference type="ARBA" id="ARBA00022737"/>
    </source>
</evidence>
<organism evidence="6 7">
    <name type="scientific">Tetrabaena socialis</name>
    <dbReference type="NCBI Taxonomy" id="47790"/>
    <lineage>
        <taxon>Eukaryota</taxon>
        <taxon>Viridiplantae</taxon>
        <taxon>Chlorophyta</taxon>
        <taxon>core chlorophytes</taxon>
        <taxon>Chlorophyceae</taxon>
        <taxon>CS clade</taxon>
        <taxon>Chlamydomonadales</taxon>
        <taxon>Tetrabaenaceae</taxon>
        <taxon>Tetrabaena</taxon>
    </lineage>
</organism>
<dbReference type="GO" id="GO:0085020">
    <property type="term" value="P:protein K6-linked ubiquitination"/>
    <property type="evidence" value="ECO:0007669"/>
    <property type="project" value="TreeGrafter"/>
</dbReference>
<dbReference type="PANTHER" id="PTHR24171">
    <property type="entry name" value="ANKYRIN REPEAT DOMAIN-CONTAINING PROTEIN 39-RELATED"/>
    <property type="match status" value="1"/>
</dbReference>
<accession>A0A2J8A8Y3</accession>
<feature type="compositionally biased region" description="Basic and acidic residues" evidence="5">
    <location>
        <begin position="269"/>
        <end position="291"/>
    </location>
</feature>
<evidence type="ECO:0000256" key="4">
    <source>
        <dbReference type="SAM" id="Coils"/>
    </source>
</evidence>
<evidence type="ECO:0000256" key="5">
    <source>
        <dbReference type="SAM" id="MobiDB-lite"/>
    </source>
</evidence>
<dbReference type="InterPro" id="IPR036770">
    <property type="entry name" value="Ankyrin_rpt-contain_sf"/>
</dbReference>
<comment type="caution">
    <text evidence="6">The sequence shown here is derived from an EMBL/GenBank/DDBJ whole genome shotgun (WGS) entry which is preliminary data.</text>
</comment>
<dbReference type="PROSITE" id="PS50088">
    <property type="entry name" value="ANK_REPEAT"/>
    <property type="match status" value="3"/>
</dbReference>
<gene>
    <name evidence="6" type="ORF">TSOC_004450</name>
</gene>
<proteinExistence type="predicted"/>
<feature type="region of interest" description="Disordered" evidence="5">
    <location>
        <begin position="260"/>
        <end position="291"/>
    </location>
</feature>
<dbReference type="Gene3D" id="1.25.40.20">
    <property type="entry name" value="Ankyrin repeat-containing domain"/>
    <property type="match status" value="3"/>
</dbReference>
<dbReference type="InterPro" id="IPR002110">
    <property type="entry name" value="Ankyrin_rpt"/>
</dbReference>
<reference evidence="6 7" key="1">
    <citation type="journal article" date="2017" name="Mol. Biol. Evol.">
        <title>The 4-celled Tetrabaena socialis nuclear genome reveals the essential components for genetic control of cell number at the origin of multicellularity in the volvocine lineage.</title>
        <authorList>
            <person name="Featherston J."/>
            <person name="Arakaki Y."/>
            <person name="Hanschen E.R."/>
            <person name="Ferris P.J."/>
            <person name="Michod R.E."/>
            <person name="Olson B.J.S.C."/>
            <person name="Nozaki H."/>
            <person name="Durand P.M."/>
        </authorList>
    </citation>
    <scope>NUCLEOTIDE SEQUENCE [LARGE SCALE GENOMIC DNA]</scope>
    <source>
        <strain evidence="6 7">NIES-571</strain>
    </source>
</reference>
<feature type="repeat" description="ANK" evidence="3">
    <location>
        <begin position="445"/>
        <end position="477"/>
    </location>
</feature>
<dbReference type="Proteomes" id="UP000236333">
    <property type="component" value="Unassembled WGS sequence"/>
</dbReference>
<feature type="coiled-coil region" evidence="4">
    <location>
        <begin position="124"/>
        <end position="198"/>
    </location>
</feature>
<evidence type="ECO:0000256" key="2">
    <source>
        <dbReference type="ARBA" id="ARBA00023043"/>
    </source>
</evidence>